<accession>A0A518ESI1</accession>
<keyword evidence="5" id="KW-1185">Reference proteome</keyword>
<evidence type="ECO:0000256" key="3">
    <source>
        <dbReference type="SAM" id="MobiDB-lite"/>
    </source>
</evidence>
<dbReference type="InterPro" id="IPR010131">
    <property type="entry name" value="MdtP/NodT-like"/>
</dbReference>
<keyword evidence="2" id="KW-0449">Lipoprotein</keyword>
<feature type="region of interest" description="Disordered" evidence="3">
    <location>
        <begin position="512"/>
        <end position="531"/>
    </location>
</feature>
<dbReference type="GO" id="GO:0005886">
    <property type="term" value="C:plasma membrane"/>
    <property type="evidence" value="ECO:0007669"/>
    <property type="project" value="UniProtKB-SubCell"/>
</dbReference>
<evidence type="ECO:0000256" key="1">
    <source>
        <dbReference type="ARBA" id="ARBA00007613"/>
    </source>
</evidence>
<dbReference type="InterPro" id="IPR003423">
    <property type="entry name" value="OMP_efflux"/>
</dbReference>
<dbReference type="SUPFAM" id="SSF56954">
    <property type="entry name" value="Outer membrane efflux proteins (OEP)"/>
    <property type="match status" value="1"/>
</dbReference>
<dbReference type="Gene3D" id="1.20.1600.10">
    <property type="entry name" value="Outer membrane efflux proteins (OEP)"/>
    <property type="match status" value="1"/>
</dbReference>
<sequence length="531" mass="57054">MQVPRQPTRSRGASTSASALGLALFLGAPVLFFSAGCVGPNADEDRPEVQEILRGELRDSWESEAAPGEYPTAGEQEYGGPFWTTFEDSVLNDLVVEALQHNHDLIASAQRLRGAAARSQVARSARLPQLDANAQYARTKNIFVGLPIPGSTGPLSALFNQWNVGLGASWELDLWGKLSASVDAADAEVAASFADLQGARLSIAAQVTNSWFALREAAQQLELAERTTKTYEDSAQVVRDRFEAGLSGALDLRLAEANVSTSAASAVAARRSYRVASRQIETLLGRFPGAELESVEDFGPMPPAVPAGVPADVLARRPDLVAAEHRMTAAESQARAVRLDRWPALALTTSGGRTSNMFDDLLDGDFTIWSIAGSLTAPLFDGGRRRARIDEALAEMRAARAQFAALALNAFFEVENALDAERLLRERLGFLSSAVESATEATSLSDEQYKEGLVSIELVLESQRRQLVAESAYLAARRELYQARVDLHVALGGDFMVESEAGEVDVEAVGENVRRDAEGEGDASTEVDSSL</sequence>
<dbReference type="NCBIfam" id="TIGR01845">
    <property type="entry name" value="outer_NodT"/>
    <property type="match status" value="1"/>
</dbReference>
<dbReference type="OrthoDB" id="9783163at2"/>
<dbReference type="Pfam" id="PF02321">
    <property type="entry name" value="OEP"/>
    <property type="match status" value="2"/>
</dbReference>
<organism evidence="4 5">
    <name type="scientific">Saltatorellus ferox</name>
    <dbReference type="NCBI Taxonomy" id="2528018"/>
    <lineage>
        <taxon>Bacteria</taxon>
        <taxon>Pseudomonadati</taxon>
        <taxon>Planctomycetota</taxon>
        <taxon>Planctomycetia</taxon>
        <taxon>Planctomycetia incertae sedis</taxon>
        <taxon>Saltatorellus</taxon>
    </lineage>
</organism>
<reference evidence="4 5" key="1">
    <citation type="submission" date="2019-02" db="EMBL/GenBank/DDBJ databases">
        <title>Deep-cultivation of Planctomycetes and their phenomic and genomic characterization uncovers novel biology.</title>
        <authorList>
            <person name="Wiegand S."/>
            <person name="Jogler M."/>
            <person name="Boedeker C."/>
            <person name="Pinto D."/>
            <person name="Vollmers J."/>
            <person name="Rivas-Marin E."/>
            <person name="Kohn T."/>
            <person name="Peeters S.H."/>
            <person name="Heuer A."/>
            <person name="Rast P."/>
            <person name="Oberbeckmann S."/>
            <person name="Bunk B."/>
            <person name="Jeske O."/>
            <person name="Meyerdierks A."/>
            <person name="Storesund J.E."/>
            <person name="Kallscheuer N."/>
            <person name="Luecker S."/>
            <person name="Lage O.M."/>
            <person name="Pohl T."/>
            <person name="Merkel B.J."/>
            <person name="Hornburger P."/>
            <person name="Mueller R.-W."/>
            <person name="Bruemmer F."/>
            <person name="Labrenz M."/>
            <person name="Spormann A.M."/>
            <person name="Op den Camp H."/>
            <person name="Overmann J."/>
            <person name="Amann R."/>
            <person name="Jetten M.S.M."/>
            <person name="Mascher T."/>
            <person name="Medema M.H."/>
            <person name="Devos D.P."/>
            <person name="Kaster A.-K."/>
            <person name="Ovreas L."/>
            <person name="Rohde M."/>
            <person name="Galperin M.Y."/>
            <person name="Jogler C."/>
        </authorList>
    </citation>
    <scope>NUCLEOTIDE SEQUENCE [LARGE SCALE GENOMIC DNA]</scope>
    <source>
        <strain evidence="4 5">Poly30</strain>
    </source>
</reference>
<keyword evidence="2" id="KW-0812">Transmembrane</keyword>
<keyword evidence="2" id="KW-0564">Palmitate</keyword>
<comment type="subcellular location">
    <subcellularLocation>
        <location evidence="2">Cell membrane</location>
        <topology evidence="2">Lipid-anchor</topology>
    </subcellularLocation>
</comment>
<dbReference type="Gene3D" id="2.20.200.10">
    <property type="entry name" value="Outer membrane efflux proteins (OEP)"/>
    <property type="match status" value="1"/>
</dbReference>
<dbReference type="PANTHER" id="PTHR30203:SF29">
    <property type="entry name" value="PROTEIN CYAE"/>
    <property type="match status" value="1"/>
</dbReference>
<keyword evidence="2" id="KW-0472">Membrane</keyword>
<dbReference type="AlphaFoldDB" id="A0A518ESI1"/>
<feature type="region of interest" description="Disordered" evidence="3">
    <location>
        <begin position="57"/>
        <end position="78"/>
    </location>
</feature>
<evidence type="ECO:0000256" key="2">
    <source>
        <dbReference type="RuleBase" id="RU362097"/>
    </source>
</evidence>
<dbReference type="Proteomes" id="UP000320390">
    <property type="component" value="Chromosome"/>
</dbReference>
<dbReference type="GO" id="GO:0015562">
    <property type="term" value="F:efflux transmembrane transporter activity"/>
    <property type="evidence" value="ECO:0007669"/>
    <property type="project" value="InterPro"/>
</dbReference>
<proteinExistence type="inferred from homology"/>
<name>A0A518ESI1_9BACT</name>
<gene>
    <name evidence="4" type="primary">oprM_2</name>
    <name evidence="4" type="ORF">Poly30_25510</name>
</gene>
<dbReference type="EMBL" id="CP036434">
    <property type="protein sequence ID" value="QDV07032.1"/>
    <property type="molecule type" value="Genomic_DNA"/>
</dbReference>
<protein>
    <submittedName>
        <fullName evidence="4">Outer membrane protein OprM</fullName>
    </submittedName>
</protein>
<comment type="similarity">
    <text evidence="1 2">Belongs to the outer membrane factor (OMF) (TC 1.B.17) family.</text>
</comment>
<dbReference type="PANTHER" id="PTHR30203">
    <property type="entry name" value="OUTER MEMBRANE CATION EFFLUX PROTEIN"/>
    <property type="match status" value="1"/>
</dbReference>
<keyword evidence="2" id="KW-1134">Transmembrane beta strand</keyword>
<evidence type="ECO:0000313" key="5">
    <source>
        <dbReference type="Proteomes" id="UP000320390"/>
    </source>
</evidence>
<dbReference type="RefSeq" id="WP_145197743.1">
    <property type="nucleotide sequence ID" value="NZ_CP036434.1"/>
</dbReference>
<evidence type="ECO:0000313" key="4">
    <source>
        <dbReference type="EMBL" id="QDV07032.1"/>
    </source>
</evidence>